<feature type="region of interest" description="Disordered" evidence="1">
    <location>
        <begin position="63"/>
        <end position="103"/>
    </location>
</feature>
<dbReference type="AlphaFoldDB" id="A0A916ZSN7"/>
<gene>
    <name evidence="2" type="ORF">GCM10011390_32700</name>
</gene>
<feature type="compositionally biased region" description="Basic residues" evidence="1">
    <location>
        <begin position="71"/>
        <end position="83"/>
    </location>
</feature>
<comment type="caution">
    <text evidence="2">The sequence shown here is derived from an EMBL/GenBank/DDBJ whole genome shotgun (WGS) entry which is preliminary data.</text>
</comment>
<evidence type="ECO:0000256" key="1">
    <source>
        <dbReference type="SAM" id="MobiDB-lite"/>
    </source>
</evidence>
<protein>
    <submittedName>
        <fullName evidence="2">Uncharacterized protein</fullName>
    </submittedName>
</protein>
<dbReference type="Proteomes" id="UP000644699">
    <property type="component" value="Unassembled WGS sequence"/>
</dbReference>
<evidence type="ECO:0000313" key="2">
    <source>
        <dbReference type="EMBL" id="GGE11122.1"/>
    </source>
</evidence>
<proteinExistence type="predicted"/>
<name>A0A916ZSN7_9HYPH</name>
<dbReference type="RefSeq" id="WP_188910358.1">
    <property type="nucleotide sequence ID" value="NZ_BMIQ01000005.1"/>
</dbReference>
<reference evidence="2" key="2">
    <citation type="submission" date="2020-09" db="EMBL/GenBank/DDBJ databases">
        <authorList>
            <person name="Sun Q."/>
            <person name="Zhou Y."/>
        </authorList>
    </citation>
    <scope>NUCLEOTIDE SEQUENCE</scope>
    <source>
        <strain evidence="2">CGMCC 1.15367</strain>
    </source>
</reference>
<dbReference type="EMBL" id="BMIQ01000005">
    <property type="protein sequence ID" value="GGE11122.1"/>
    <property type="molecule type" value="Genomic_DNA"/>
</dbReference>
<keyword evidence="3" id="KW-1185">Reference proteome</keyword>
<evidence type="ECO:0000313" key="3">
    <source>
        <dbReference type="Proteomes" id="UP000644699"/>
    </source>
</evidence>
<organism evidence="2 3">
    <name type="scientific">Aureimonas endophytica</name>
    <dbReference type="NCBI Taxonomy" id="2027858"/>
    <lineage>
        <taxon>Bacteria</taxon>
        <taxon>Pseudomonadati</taxon>
        <taxon>Pseudomonadota</taxon>
        <taxon>Alphaproteobacteria</taxon>
        <taxon>Hyphomicrobiales</taxon>
        <taxon>Aurantimonadaceae</taxon>
        <taxon>Aureimonas</taxon>
    </lineage>
</organism>
<accession>A0A916ZSN7</accession>
<reference evidence="2" key="1">
    <citation type="journal article" date="2014" name="Int. J. Syst. Evol. Microbiol.">
        <title>Complete genome sequence of Corynebacterium casei LMG S-19264T (=DSM 44701T), isolated from a smear-ripened cheese.</title>
        <authorList>
            <consortium name="US DOE Joint Genome Institute (JGI-PGF)"/>
            <person name="Walter F."/>
            <person name="Albersmeier A."/>
            <person name="Kalinowski J."/>
            <person name="Ruckert C."/>
        </authorList>
    </citation>
    <scope>NUCLEOTIDE SEQUENCE</scope>
    <source>
        <strain evidence="2">CGMCC 1.15367</strain>
    </source>
</reference>
<sequence length="103" mass="11214">MLTLSARVTRGPHKGRPLVLARNRQGRFVTAPAKDAAARREHASEEAAAQAVYAEGHGAWFSRDGRGGHAAFHKPRRRPRGRRAPASAAARQGDTEQMSFSMV</sequence>